<dbReference type="InterPro" id="IPR029132">
    <property type="entry name" value="CBAH/NAAA_C"/>
</dbReference>
<comment type="similarity">
    <text evidence="1">Belongs to the peptidase C59 family.</text>
</comment>
<accession>A0A369B0X6</accession>
<protein>
    <recommendedName>
        <fullName evidence="3">Choloylglycine hydrolase/NAAA C-terminal domain-containing protein</fullName>
    </recommendedName>
</protein>
<proteinExistence type="inferred from homology"/>
<dbReference type="InterPro" id="IPR029055">
    <property type="entry name" value="Ntn_hydrolases_N"/>
</dbReference>
<dbReference type="GeneID" id="63146460"/>
<dbReference type="OrthoDB" id="9794717at2"/>
<dbReference type="EMBL" id="NGJX01000006">
    <property type="protein sequence ID" value="RSU01796.1"/>
    <property type="molecule type" value="Genomic_DNA"/>
</dbReference>
<evidence type="ECO:0000313" key="4">
    <source>
        <dbReference type="EMBL" id="RSU01796.1"/>
    </source>
</evidence>
<dbReference type="AlphaFoldDB" id="A0A369B0X6"/>
<dbReference type="Proteomes" id="UP000288197">
    <property type="component" value="Unassembled WGS sequence"/>
</dbReference>
<keyword evidence="2" id="KW-0378">Hydrolase</keyword>
<sequence length="328" mass="36719">MCTSVMYENALKEFFLARTMDFTLPLDGNPTFMPSGHSFYTDKTKHFNSSLSFIGAGRLIDDYIFGDGVNEAGLAVASLYFAADAVYPKKSDEDILELAPHDVVAYLLGNCKNVLEVKKIIKEIKIVEEISPVIDGVLPLHWIVADKSGRSIVIEPVATGIEIYENSVGVMTNSPSFSWHLTNLNQYVNVTNTEKKPMQYKDFLATGNGAGSGMLGIPGDYTSISRFVRIAFMNQFIEKAQSTEESINVISRMLSAVYIPKGVKFKSNGLTDYTQFTSFMDLSNGTYYINFYENNRYLKLNIKEISETISTPKEFKVETTMIFETPEI</sequence>
<evidence type="ECO:0000256" key="1">
    <source>
        <dbReference type="ARBA" id="ARBA00006625"/>
    </source>
</evidence>
<comment type="caution">
    <text evidence="4">The sequence shown here is derived from an EMBL/GenBank/DDBJ whole genome shotgun (WGS) entry which is preliminary data.</text>
</comment>
<dbReference type="PANTHER" id="PTHR35527:SF2">
    <property type="entry name" value="HYDROLASE"/>
    <property type="match status" value="1"/>
</dbReference>
<feature type="domain" description="Choloylglycine hydrolase/NAAA C-terminal" evidence="3">
    <location>
        <begin position="2"/>
        <end position="303"/>
    </location>
</feature>
<dbReference type="Gene3D" id="3.60.60.10">
    <property type="entry name" value="Penicillin V Acylase, Chain A"/>
    <property type="match status" value="1"/>
</dbReference>
<dbReference type="InterPro" id="IPR052193">
    <property type="entry name" value="Peptidase_C59"/>
</dbReference>
<keyword evidence="5" id="KW-1185">Reference proteome</keyword>
<dbReference type="PANTHER" id="PTHR35527">
    <property type="entry name" value="CHOLOYLGLYCINE HYDROLASE"/>
    <property type="match status" value="1"/>
</dbReference>
<name>A0A369B0X6_9ENTE</name>
<evidence type="ECO:0000256" key="2">
    <source>
        <dbReference type="ARBA" id="ARBA00022801"/>
    </source>
</evidence>
<evidence type="ECO:0000313" key="5">
    <source>
        <dbReference type="Proteomes" id="UP000288197"/>
    </source>
</evidence>
<organism evidence="4 5">
    <name type="scientific">Vagococcus fluvialis</name>
    <dbReference type="NCBI Taxonomy" id="2738"/>
    <lineage>
        <taxon>Bacteria</taxon>
        <taxon>Bacillati</taxon>
        <taxon>Bacillota</taxon>
        <taxon>Bacilli</taxon>
        <taxon>Lactobacillales</taxon>
        <taxon>Enterococcaceae</taxon>
        <taxon>Vagococcus</taxon>
    </lineage>
</organism>
<reference evidence="4 5" key="1">
    <citation type="submission" date="2017-05" db="EMBL/GenBank/DDBJ databases">
        <title>Vagococcus spp. assemblies.</title>
        <authorList>
            <person name="Gulvik C.A."/>
        </authorList>
    </citation>
    <scope>NUCLEOTIDE SEQUENCE [LARGE SCALE GENOMIC DNA]</scope>
    <source>
        <strain evidence="4 5">NCFB 2497</strain>
    </source>
</reference>
<gene>
    <name evidence="4" type="ORF">CBF32_07300</name>
</gene>
<dbReference type="Pfam" id="PF02275">
    <property type="entry name" value="CBAH"/>
    <property type="match status" value="1"/>
</dbReference>
<dbReference type="SUPFAM" id="SSF56235">
    <property type="entry name" value="N-terminal nucleophile aminohydrolases (Ntn hydrolases)"/>
    <property type="match status" value="1"/>
</dbReference>
<evidence type="ECO:0000259" key="3">
    <source>
        <dbReference type="Pfam" id="PF02275"/>
    </source>
</evidence>
<dbReference type="RefSeq" id="WP_114289675.1">
    <property type="nucleotide sequence ID" value="NZ_CP081459.1"/>
</dbReference>
<dbReference type="GO" id="GO:0016787">
    <property type="term" value="F:hydrolase activity"/>
    <property type="evidence" value="ECO:0007669"/>
    <property type="project" value="UniProtKB-KW"/>
</dbReference>
<dbReference type="CDD" id="cd00542">
    <property type="entry name" value="Ntn_PVA"/>
    <property type="match status" value="1"/>
</dbReference>